<reference evidence="4" key="1">
    <citation type="submission" date="2016-06" db="UniProtKB">
        <authorList>
            <consortium name="WormBaseParasite"/>
        </authorList>
    </citation>
    <scope>IDENTIFICATION</scope>
</reference>
<dbReference type="Proteomes" id="UP000050794">
    <property type="component" value="Unassembled WGS sequence"/>
</dbReference>
<gene>
    <name evidence="2" type="ORF">TCNE_LOCUS18414</name>
</gene>
<proteinExistence type="predicted"/>
<keyword evidence="3" id="KW-1185">Reference proteome</keyword>
<evidence type="ECO:0000313" key="3">
    <source>
        <dbReference type="Proteomes" id="UP000050794"/>
    </source>
</evidence>
<evidence type="ECO:0000256" key="1">
    <source>
        <dbReference type="SAM" id="MobiDB-lite"/>
    </source>
</evidence>
<feature type="region of interest" description="Disordered" evidence="1">
    <location>
        <begin position="1"/>
        <end position="63"/>
    </location>
</feature>
<name>A0A183VCE4_TOXCA</name>
<evidence type="ECO:0000313" key="4">
    <source>
        <dbReference type="WBParaSite" id="TCNE_0001841801-mRNA-1"/>
    </source>
</evidence>
<protein>
    <submittedName>
        <fullName evidence="2 4">Uncharacterized protein</fullName>
    </submittedName>
</protein>
<accession>A0A183VCE4</accession>
<dbReference type="AlphaFoldDB" id="A0A183VCE4"/>
<sequence>MHVAQRGKGANGKVTRRRRRDGEQQPSEGGAGMLTLKAATTLSIADPHAPSPRTETDASNCSSSTLPAAFYCTDRTAFLHIARSLLPATASAR</sequence>
<evidence type="ECO:0000313" key="2">
    <source>
        <dbReference type="EMBL" id="VDM49735.1"/>
    </source>
</evidence>
<dbReference type="WBParaSite" id="TCNE_0001841801-mRNA-1">
    <property type="protein sequence ID" value="TCNE_0001841801-mRNA-1"/>
    <property type="gene ID" value="TCNE_0001841801"/>
</dbReference>
<reference evidence="2 3" key="2">
    <citation type="submission" date="2018-11" db="EMBL/GenBank/DDBJ databases">
        <authorList>
            <consortium name="Pathogen Informatics"/>
        </authorList>
    </citation>
    <scope>NUCLEOTIDE SEQUENCE [LARGE SCALE GENOMIC DNA]</scope>
</reference>
<organism evidence="3 4">
    <name type="scientific">Toxocara canis</name>
    <name type="common">Canine roundworm</name>
    <dbReference type="NCBI Taxonomy" id="6265"/>
    <lineage>
        <taxon>Eukaryota</taxon>
        <taxon>Metazoa</taxon>
        <taxon>Ecdysozoa</taxon>
        <taxon>Nematoda</taxon>
        <taxon>Chromadorea</taxon>
        <taxon>Rhabditida</taxon>
        <taxon>Spirurina</taxon>
        <taxon>Ascaridomorpha</taxon>
        <taxon>Ascaridoidea</taxon>
        <taxon>Toxocaridae</taxon>
        <taxon>Toxocara</taxon>
    </lineage>
</organism>
<dbReference type="EMBL" id="UYWY01025502">
    <property type="protein sequence ID" value="VDM49735.1"/>
    <property type="molecule type" value="Genomic_DNA"/>
</dbReference>